<feature type="compositionally biased region" description="Basic and acidic residues" evidence="2">
    <location>
        <begin position="407"/>
        <end position="420"/>
    </location>
</feature>
<dbReference type="GO" id="GO:0008270">
    <property type="term" value="F:zinc ion binding"/>
    <property type="evidence" value="ECO:0007669"/>
    <property type="project" value="UniProtKB-KW"/>
</dbReference>
<feature type="compositionally biased region" description="Polar residues" evidence="2">
    <location>
        <begin position="385"/>
        <end position="394"/>
    </location>
</feature>
<feature type="zinc finger region" description="C3H1-type" evidence="1">
    <location>
        <begin position="340"/>
        <end position="366"/>
    </location>
</feature>
<dbReference type="PANTHER" id="PTHR33050">
    <property type="entry name" value="REVERSE TRANSCRIPTASE DOMAIN-CONTAINING PROTEIN"/>
    <property type="match status" value="1"/>
</dbReference>
<evidence type="ECO:0000256" key="2">
    <source>
        <dbReference type="SAM" id="MobiDB-lite"/>
    </source>
</evidence>
<dbReference type="Proteomes" id="UP000572268">
    <property type="component" value="Unassembled WGS sequence"/>
</dbReference>
<evidence type="ECO:0000259" key="3">
    <source>
        <dbReference type="PROSITE" id="PS50103"/>
    </source>
</evidence>
<feature type="region of interest" description="Disordered" evidence="2">
    <location>
        <begin position="319"/>
        <end position="338"/>
    </location>
</feature>
<accession>A0A7J6LPV1</accession>
<feature type="compositionally biased region" description="Basic and acidic residues" evidence="2">
    <location>
        <begin position="1"/>
        <end position="10"/>
    </location>
</feature>
<dbReference type="AlphaFoldDB" id="A0A7J6LPV1"/>
<evidence type="ECO:0000313" key="4">
    <source>
        <dbReference type="EMBL" id="KAF4661328.1"/>
    </source>
</evidence>
<keyword evidence="1" id="KW-0863">Zinc-finger</keyword>
<dbReference type="PANTHER" id="PTHR33050:SF7">
    <property type="entry name" value="RIBONUCLEASE H"/>
    <property type="match status" value="1"/>
</dbReference>
<organism evidence="4 5">
    <name type="scientific">Perkinsus olseni</name>
    <name type="common">Perkinsus atlanticus</name>
    <dbReference type="NCBI Taxonomy" id="32597"/>
    <lineage>
        <taxon>Eukaryota</taxon>
        <taxon>Sar</taxon>
        <taxon>Alveolata</taxon>
        <taxon>Perkinsozoa</taxon>
        <taxon>Perkinsea</taxon>
        <taxon>Perkinsida</taxon>
        <taxon>Perkinsidae</taxon>
        <taxon>Perkinsus</taxon>
    </lineage>
</organism>
<keyword evidence="1" id="KW-0479">Metal-binding</keyword>
<evidence type="ECO:0000256" key="1">
    <source>
        <dbReference type="PROSITE-ProRule" id="PRU00723"/>
    </source>
</evidence>
<feature type="region of interest" description="Disordered" evidence="2">
    <location>
        <begin position="364"/>
        <end position="420"/>
    </location>
</feature>
<feature type="region of interest" description="Disordered" evidence="2">
    <location>
        <begin position="1"/>
        <end position="54"/>
    </location>
</feature>
<comment type="caution">
    <text evidence="4">The sequence shown here is derived from an EMBL/GenBank/DDBJ whole genome shotgun (WGS) entry which is preliminary data.</text>
</comment>
<feature type="compositionally biased region" description="Polar residues" evidence="2">
    <location>
        <begin position="319"/>
        <end position="332"/>
    </location>
</feature>
<name>A0A7J6LPV1_PEROL</name>
<sequence length="1139" mass="124609">MSTSDGDRSEAASLADSMAEGPAEFEVNGIRPPDEAAANNAAPSEAGTPPEAQAQPALPAEALDFINASMSKEAAADVVAVLKRRGVTTPAMLESLDPDNCTILADDLADKANRLGLRAVGRFYEEKAAKRRRTVASTKERDFETLLRRLQDECAGKYDGFRVPGRFLLPPNLFFRLQKGEEVHLDQLLVSSAAAGDTSHKFTFDTEAQTFKVEDVSGKSKPPVCQSAGLMLSMARWGLSASLLNQLQPIHALCYMARVAEACLNCAGGISVMKAIDIDMRSEARRGSSTSPLGVQLTQEFGDIVARHSAAGQVAACLSTSSRTHSSDKNGYSGSGRGHNQDRLCHYFPLGKCHAGNRCKFKHVTPEQPAGRKVNGPKDSHQRSDTGASASQSATDKRSGATKRRRTTDEPTHRDLANDEEAHQLVQVVESWCDQARRAVQEDLFNDENYKDGGFSTLPDQELPAGVSEKALQVGSEIGEIILEEARGKGLTDVLRSLQGAPSEEQAATLKRKADSVAEKCRGRIAHLLQAPNSPPSNGNHIHCDILQALAVALGDQDVQFASLCKDGLPIGITEEIPPCSLYPAYHPKPQQVYEKPGEHRNYKSMNDSEARDCVEKTLEEEQRCGFIRRLSEEEANDPGRTFTPRAALPKGEKASDGYRIIDDFLRSNTNLAAAVPNTNTLPGVRDLRRLAGSLLDRFPGSEVAPFKLDLKSAYRQLGVRPSERKHLCFMHEFGDGTKAWFENLSLPFGLNSSGYWFVRFASLAQRCITVVLKGIMKHRGILPAIGGLQYVDDGFWLLLKSFYYEAATIIIMMWHLIGAPVSFPKVRMGANTVDCIGVTVEVTSTARMSFSIREAKVSKLRAMLADLLRSERVSLRDLRSITGKLTHYTQLQIFLRAYTQPFHALEAAMTRKKLIVAKCPRSSEIGCIAGFFHRLLGEARSLVPVGPLGFRTCTRASTVTIMADASTRAVGGVLARCAGEPSDYAVEATPKPDVVKYFQLELSASTLGEWTCLLKDPTIPEESRNITAFELVAVCLSLITLEREFGQLGSFNVVIYTDNEAVRHILSRLYSRTPALAKLLRCMAGVLAKMSTTAFVTQRISTEENTAADMLSRVRTPKLPDTWEKVDVNLALIEGELT</sequence>
<feature type="domain" description="C3H1-type" evidence="3">
    <location>
        <begin position="340"/>
        <end position="366"/>
    </location>
</feature>
<dbReference type="SUPFAM" id="SSF56672">
    <property type="entry name" value="DNA/RNA polymerases"/>
    <property type="match status" value="1"/>
</dbReference>
<dbReference type="EMBL" id="JABANN010000358">
    <property type="protein sequence ID" value="KAF4661328.1"/>
    <property type="molecule type" value="Genomic_DNA"/>
</dbReference>
<protein>
    <recommendedName>
        <fullName evidence="3">C3H1-type domain-containing protein</fullName>
    </recommendedName>
</protein>
<dbReference type="InterPro" id="IPR000571">
    <property type="entry name" value="Znf_CCCH"/>
</dbReference>
<dbReference type="InterPro" id="IPR043502">
    <property type="entry name" value="DNA/RNA_pol_sf"/>
</dbReference>
<evidence type="ECO:0000313" key="5">
    <source>
        <dbReference type="Proteomes" id="UP000572268"/>
    </source>
</evidence>
<gene>
    <name evidence="4" type="ORF">FOL46_005776</name>
</gene>
<dbReference type="PROSITE" id="PS50103">
    <property type="entry name" value="ZF_C3H1"/>
    <property type="match status" value="1"/>
</dbReference>
<reference evidence="4 5" key="1">
    <citation type="submission" date="2020-04" db="EMBL/GenBank/DDBJ databases">
        <title>Perkinsus olseni comparative genomics.</title>
        <authorList>
            <person name="Bogema D.R."/>
        </authorList>
    </citation>
    <scope>NUCLEOTIDE SEQUENCE [LARGE SCALE GENOMIC DNA]</scope>
    <source>
        <strain evidence="4">ATCC PRA-31</strain>
    </source>
</reference>
<keyword evidence="1" id="KW-0862">Zinc</keyword>
<proteinExistence type="predicted"/>
<dbReference type="InterPro" id="IPR052055">
    <property type="entry name" value="Hepadnavirus_pol/RT"/>
</dbReference>